<dbReference type="Proteomes" id="UP001465668">
    <property type="component" value="Unassembled WGS sequence"/>
</dbReference>
<comment type="subcellular location">
    <subcellularLocation>
        <location evidence="2">Endoplasmic reticulum</location>
    </subcellularLocation>
    <subcellularLocation>
        <location evidence="3">Membrane</location>
    </subcellularLocation>
    <subcellularLocation>
        <location evidence="1">Mitochondrion</location>
    </subcellularLocation>
</comment>
<keyword evidence="8" id="KW-1185">Reference proteome</keyword>
<dbReference type="PANTHER" id="PTHR48182:SF2">
    <property type="entry name" value="PROTEIN SERAC1"/>
    <property type="match status" value="1"/>
</dbReference>
<accession>A0ABR2XQM2</accession>
<keyword evidence="6" id="KW-0472">Membrane</keyword>
<organism evidence="7 8">
    <name type="scientific">Seiridium cardinale</name>
    <dbReference type="NCBI Taxonomy" id="138064"/>
    <lineage>
        <taxon>Eukaryota</taxon>
        <taxon>Fungi</taxon>
        <taxon>Dikarya</taxon>
        <taxon>Ascomycota</taxon>
        <taxon>Pezizomycotina</taxon>
        <taxon>Sordariomycetes</taxon>
        <taxon>Xylariomycetidae</taxon>
        <taxon>Amphisphaeriales</taxon>
        <taxon>Sporocadaceae</taxon>
        <taxon>Seiridium</taxon>
    </lineage>
</organism>
<evidence type="ECO:0000313" key="8">
    <source>
        <dbReference type="Proteomes" id="UP001465668"/>
    </source>
</evidence>
<gene>
    <name evidence="7" type="ORF">SCAR479_07277</name>
</gene>
<dbReference type="EMBL" id="JARVKM010000030">
    <property type="protein sequence ID" value="KAK9776057.1"/>
    <property type="molecule type" value="Genomic_DNA"/>
</dbReference>
<dbReference type="PANTHER" id="PTHR48182">
    <property type="entry name" value="PROTEIN SERAC1"/>
    <property type="match status" value="1"/>
</dbReference>
<reference evidence="7 8" key="1">
    <citation type="submission" date="2024-02" db="EMBL/GenBank/DDBJ databases">
        <title>First draft genome assembly of two strains of Seiridium cardinale.</title>
        <authorList>
            <person name="Emiliani G."/>
            <person name="Scali E."/>
        </authorList>
    </citation>
    <scope>NUCLEOTIDE SEQUENCE [LARGE SCALE GENOMIC DNA]</scope>
    <source>
        <strain evidence="7 8">BM-138-000479</strain>
    </source>
</reference>
<evidence type="ECO:0000256" key="3">
    <source>
        <dbReference type="ARBA" id="ARBA00004370"/>
    </source>
</evidence>
<comment type="caution">
    <text evidence="7">The sequence shown here is derived from an EMBL/GenBank/DDBJ whole genome shotgun (WGS) entry which is preliminary data.</text>
</comment>
<name>A0ABR2XQM2_9PEZI</name>
<keyword evidence="5" id="KW-0496">Mitochondrion</keyword>
<evidence type="ECO:0000256" key="2">
    <source>
        <dbReference type="ARBA" id="ARBA00004240"/>
    </source>
</evidence>
<protein>
    <submittedName>
        <fullName evidence="7">DUF676 domain-containing protein</fullName>
    </submittedName>
</protein>
<evidence type="ECO:0000313" key="7">
    <source>
        <dbReference type="EMBL" id="KAK9776057.1"/>
    </source>
</evidence>
<keyword evidence="4" id="KW-0256">Endoplasmic reticulum</keyword>
<evidence type="ECO:0000256" key="6">
    <source>
        <dbReference type="ARBA" id="ARBA00023136"/>
    </source>
</evidence>
<proteinExistence type="predicted"/>
<evidence type="ECO:0000256" key="4">
    <source>
        <dbReference type="ARBA" id="ARBA00022824"/>
    </source>
</evidence>
<dbReference type="InterPro" id="IPR052374">
    <property type="entry name" value="SERAC1"/>
</dbReference>
<evidence type="ECO:0000256" key="1">
    <source>
        <dbReference type="ARBA" id="ARBA00004173"/>
    </source>
</evidence>
<sequence>MGGLVLLASRASAETHLQQILECTRGIIFMGTPHSGSGLALFAQRFSKLLNTTISANVKILGVLKRDSEVLARIQGDFHSMIRNRVKSGCAPIEITCFYEELAIPLVGEVVPYESAVLPEYTAIGIHSDHREMVRFASQDDPGFISVVGELQRWISSWILGDVKEDFEDKPHTNADISTKETRVGNITVWGDVVQSIVVDGNQTIHGGLSFGA</sequence>
<evidence type="ECO:0000256" key="5">
    <source>
        <dbReference type="ARBA" id="ARBA00023128"/>
    </source>
</evidence>